<comment type="caution">
    <text evidence="3">The sequence shown here is derived from an EMBL/GenBank/DDBJ whole genome shotgun (WGS) entry which is preliminary data.</text>
</comment>
<dbReference type="Pfam" id="PF00561">
    <property type="entry name" value="Abhydrolase_1"/>
    <property type="match status" value="1"/>
</dbReference>
<evidence type="ECO:0000256" key="1">
    <source>
        <dbReference type="SAM" id="SignalP"/>
    </source>
</evidence>
<proteinExistence type="predicted"/>
<dbReference type="InterPro" id="IPR029058">
    <property type="entry name" value="AB_hydrolase_fold"/>
</dbReference>
<gene>
    <name evidence="3" type="ORF">LTR62_000275</name>
</gene>
<dbReference type="Proteomes" id="UP001310890">
    <property type="component" value="Unassembled WGS sequence"/>
</dbReference>
<protein>
    <recommendedName>
        <fullName evidence="2">AB hydrolase-1 domain-containing protein</fullName>
    </recommendedName>
</protein>
<keyword evidence="1" id="KW-0732">Signal</keyword>
<feature type="domain" description="AB hydrolase-1" evidence="2">
    <location>
        <begin position="172"/>
        <end position="283"/>
    </location>
</feature>
<accession>A0AAN7TZB8</accession>
<dbReference type="InterPro" id="IPR000073">
    <property type="entry name" value="AB_hydrolase_1"/>
</dbReference>
<name>A0AAN7TZB8_9PEZI</name>
<dbReference type="SUPFAM" id="SSF53474">
    <property type="entry name" value="alpha/beta-Hydrolases"/>
    <property type="match status" value="1"/>
</dbReference>
<feature type="signal peptide" evidence="1">
    <location>
        <begin position="1"/>
        <end position="20"/>
    </location>
</feature>
<dbReference type="AlphaFoldDB" id="A0AAN7TZB8"/>
<organism evidence="3 4">
    <name type="scientific">Meristemomyces frigidus</name>
    <dbReference type="NCBI Taxonomy" id="1508187"/>
    <lineage>
        <taxon>Eukaryota</taxon>
        <taxon>Fungi</taxon>
        <taxon>Dikarya</taxon>
        <taxon>Ascomycota</taxon>
        <taxon>Pezizomycotina</taxon>
        <taxon>Dothideomycetes</taxon>
        <taxon>Dothideomycetidae</taxon>
        <taxon>Mycosphaerellales</taxon>
        <taxon>Teratosphaeriaceae</taxon>
        <taxon>Meristemomyces</taxon>
    </lineage>
</organism>
<sequence length="483" mass="52168">MAGHTLTWFHALLFAASTLAHPCPLSVAHIDFADCWTQIPTVLIDTIASLNLTTLPPELHCSRLNVPLDYSKPMSAPNNNITLGMAMYRPQRPKGVLYYCPGGTDPGAAVAWQVALGLNSDSMPNFDGLLDYDLLFMDIRGQWSSNNLSVDVNTLAPLVGAYPSNENEFNAFHSAAQLVFQSLQNMSSPPGALSHLGTRETVQDYEQVRIALGYEKINFLGSSYGSYRNAQYAATFPERVGHFALDAVTPHGMDMADQVKFDIMAVNRGLLRADAYCQNNDTCPFHDKGRGIVPKVWQSILARAINGTLIACDPSAAANCTTYIRPWEIQEALAGALSGQPNFPLILEALALATTGNAALFFAGSSVPPIVEAWGVVELCSDTALADKSYAGYQKLLEVAASVDTYHINQSISILTQLVCAAWPYTVPAQPPLKLNATMLLITASFDVDTYVTVYSPGQKRLPIQNPYNVPTGLLAGDVDSSG</sequence>
<evidence type="ECO:0000313" key="4">
    <source>
        <dbReference type="Proteomes" id="UP001310890"/>
    </source>
</evidence>
<dbReference type="EMBL" id="JAVRRL010000001">
    <property type="protein sequence ID" value="KAK5119064.1"/>
    <property type="molecule type" value="Genomic_DNA"/>
</dbReference>
<dbReference type="Gene3D" id="3.40.50.1820">
    <property type="entry name" value="alpha/beta hydrolase"/>
    <property type="match status" value="1"/>
</dbReference>
<evidence type="ECO:0000259" key="2">
    <source>
        <dbReference type="Pfam" id="PF00561"/>
    </source>
</evidence>
<feature type="chain" id="PRO_5042883329" description="AB hydrolase-1 domain-containing protein" evidence="1">
    <location>
        <begin position="21"/>
        <end position="483"/>
    </location>
</feature>
<evidence type="ECO:0000313" key="3">
    <source>
        <dbReference type="EMBL" id="KAK5119064.1"/>
    </source>
</evidence>
<reference evidence="3" key="1">
    <citation type="submission" date="2023-08" db="EMBL/GenBank/DDBJ databases">
        <title>Black Yeasts Isolated from many extreme environments.</title>
        <authorList>
            <person name="Coleine C."/>
            <person name="Stajich J.E."/>
            <person name="Selbmann L."/>
        </authorList>
    </citation>
    <scope>NUCLEOTIDE SEQUENCE</scope>
    <source>
        <strain evidence="3">CCFEE 5401</strain>
    </source>
</reference>